<gene>
    <name evidence="2" type="ORF">GMA8713_03345</name>
</gene>
<dbReference type="Pfam" id="PF11008">
    <property type="entry name" value="DUF2846"/>
    <property type="match status" value="1"/>
</dbReference>
<proteinExistence type="predicted"/>
<dbReference type="EMBL" id="FIZY01000034">
    <property type="protein sequence ID" value="CZF85025.1"/>
    <property type="molecule type" value="Genomic_DNA"/>
</dbReference>
<feature type="domain" description="DUF2846" evidence="1">
    <location>
        <begin position="47"/>
        <end position="125"/>
    </location>
</feature>
<dbReference type="Proteomes" id="UP000073601">
    <property type="component" value="Unassembled WGS sequence"/>
</dbReference>
<evidence type="ECO:0000313" key="2">
    <source>
        <dbReference type="EMBL" id="CZF85025.1"/>
    </source>
</evidence>
<dbReference type="AlphaFoldDB" id="A0A128FEV4"/>
<protein>
    <recommendedName>
        <fullName evidence="1">DUF2846 domain-containing protein</fullName>
    </recommendedName>
</protein>
<evidence type="ECO:0000259" key="1">
    <source>
        <dbReference type="Pfam" id="PF11008"/>
    </source>
</evidence>
<name>A0A128FEV4_9GAMM</name>
<evidence type="ECO:0000313" key="3">
    <source>
        <dbReference type="Proteomes" id="UP000073601"/>
    </source>
</evidence>
<dbReference type="InterPro" id="IPR022548">
    <property type="entry name" value="DUF2846"/>
</dbReference>
<sequence length="172" mass="18888">MLILMTILYLMHMRKIYTSTIFALTLLTLSGCASKGAKFVAPAFTDEGTSSIYLMRQSSFVGAIICRPVLLDDINVGCLQNGGFLRVELSPGEHTLKMPKVNSTDWFEPAILKGNFESGKTYYAEWTGNLETFIPIPNGALTTVIGSAETTLIEYQESDALPILKSLYDSSN</sequence>
<keyword evidence="3" id="KW-1185">Reference proteome</keyword>
<organism evidence="2 3">
    <name type="scientific">Grimontia marina</name>
    <dbReference type="NCBI Taxonomy" id="646534"/>
    <lineage>
        <taxon>Bacteria</taxon>
        <taxon>Pseudomonadati</taxon>
        <taxon>Pseudomonadota</taxon>
        <taxon>Gammaproteobacteria</taxon>
        <taxon>Vibrionales</taxon>
        <taxon>Vibrionaceae</taxon>
        <taxon>Grimontia</taxon>
    </lineage>
</organism>
<dbReference type="OrthoDB" id="5732447at2"/>
<accession>A0A128FEV4</accession>
<reference evidence="3" key="1">
    <citation type="submission" date="2016-02" db="EMBL/GenBank/DDBJ databases">
        <authorList>
            <person name="Rodrigo-Torres Lidia"/>
            <person name="Arahal R.David."/>
        </authorList>
    </citation>
    <scope>NUCLEOTIDE SEQUENCE [LARGE SCALE GENOMIC DNA]</scope>
    <source>
        <strain evidence="3">CECT 8713</strain>
    </source>
</reference>